<accession>A0ABQ5WCM6</accession>
<dbReference type="RefSeq" id="WP_284342935.1">
    <property type="nucleotide sequence ID" value="NZ_BSNS01000024.1"/>
</dbReference>
<organism evidence="1 2">
    <name type="scientific">Devosia nitrariae</name>
    <dbReference type="NCBI Taxonomy" id="2071872"/>
    <lineage>
        <taxon>Bacteria</taxon>
        <taxon>Pseudomonadati</taxon>
        <taxon>Pseudomonadota</taxon>
        <taxon>Alphaproteobacteria</taxon>
        <taxon>Hyphomicrobiales</taxon>
        <taxon>Devosiaceae</taxon>
        <taxon>Devosia</taxon>
    </lineage>
</organism>
<dbReference type="EMBL" id="BSNS01000024">
    <property type="protein sequence ID" value="GLQ57551.1"/>
    <property type="molecule type" value="Genomic_DNA"/>
</dbReference>
<evidence type="ECO:0008006" key="3">
    <source>
        <dbReference type="Google" id="ProtNLM"/>
    </source>
</evidence>
<evidence type="ECO:0000313" key="2">
    <source>
        <dbReference type="Proteomes" id="UP001156691"/>
    </source>
</evidence>
<sequence length="94" mass="10694">MLLKRELLEDIKAGRVDIVFRRWKRPTVKAGGTLKTKVGLLAIKAMDEIRPEDVSDTDARRAGFADAADFRKWLLTMKEGHLFHRIEVAFIGEG</sequence>
<name>A0ABQ5WCM6_9HYPH</name>
<protein>
    <recommendedName>
        <fullName evidence="3">ASCH domain-containing protein</fullName>
    </recommendedName>
</protein>
<reference evidence="2" key="1">
    <citation type="journal article" date="2019" name="Int. J. Syst. Evol. Microbiol.">
        <title>The Global Catalogue of Microorganisms (GCM) 10K type strain sequencing project: providing services to taxonomists for standard genome sequencing and annotation.</title>
        <authorList>
            <consortium name="The Broad Institute Genomics Platform"/>
            <consortium name="The Broad Institute Genome Sequencing Center for Infectious Disease"/>
            <person name="Wu L."/>
            <person name="Ma J."/>
        </authorList>
    </citation>
    <scope>NUCLEOTIDE SEQUENCE [LARGE SCALE GENOMIC DNA]</scope>
    <source>
        <strain evidence="2">NBRC 112416</strain>
    </source>
</reference>
<comment type="caution">
    <text evidence="1">The sequence shown here is derived from an EMBL/GenBank/DDBJ whole genome shotgun (WGS) entry which is preliminary data.</text>
</comment>
<proteinExistence type="predicted"/>
<dbReference type="Proteomes" id="UP001156691">
    <property type="component" value="Unassembled WGS sequence"/>
</dbReference>
<gene>
    <name evidence="1" type="ORF">GCM10010862_48100</name>
</gene>
<keyword evidence="2" id="KW-1185">Reference proteome</keyword>
<evidence type="ECO:0000313" key="1">
    <source>
        <dbReference type="EMBL" id="GLQ57551.1"/>
    </source>
</evidence>